<keyword evidence="2" id="KW-1185">Reference proteome</keyword>
<dbReference type="OrthoDB" id="3571220at2"/>
<evidence type="ECO:0000313" key="1">
    <source>
        <dbReference type="EMBL" id="OON80539.1"/>
    </source>
</evidence>
<sequence length="214" mass="22821">MTGMRRERLLFDGWIAGVGTTSGTRLVLGRWPRSPFGAFSDVMVQHPDGQRVLLAPSDRVAEFVASTYTFDRVTVAPVTVETAGPGTDWRVTAGTLDLRLTPGRRTSLGWLLRAVPPSLARSRRWALLADVPARLLPGVRTTGSAGAGRREWYGARDMHTLRSAHAVMDGRDLGGLAPLAPPVTFGFASAPRTPALVRVTTTVQLPVGGGGSPT</sequence>
<organism evidence="1 2">
    <name type="scientific">Streptomyces tsukubensis</name>
    <dbReference type="NCBI Taxonomy" id="83656"/>
    <lineage>
        <taxon>Bacteria</taxon>
        <taxon>Bacillati</taxon>
        <taxon>Actinomycetota</taxon>
        <taxon>Actinomycetes</taxon>
        <taxon>Kitasatosporales</taxon>
        <taxon>Streptomycetaceae</taxon>
        <taxon>Streptomyces</taxon>
    </lineage>
</organism>
<comment type="caution">
    <text evidence="1">The sequence shown here is derived from an EMBL/GenBank/DDBJ whole genome shotgun (WGS) entry which is preliminary data.</text>
</comment>
<name>A0A1V4AAV0_9ACTN</name>
<protein>
    <submittedName>
        <fullName evidence="1">Uncharacterized protein</fullName>
    </submittedName>
</protein>
<dbReference type="AlphaFoldDB" id="A0A1V4AAV0"/>
<proteinExistence type="predicted"/>
<accession>A0A1V4AAV0</accession>
<gene>
    <name evidence="1" type="ORF">B1H18_11590</name>
</gene>
<dbReference type="EMBL" id="MVFC01000007">
    <property type="protein sequence ID" value="OON80539.1"/>
    <property type="molecule type" value="Genomic_DNA"/>
</dbReference>
<evidence type="ECO:0000313" key="2">
    <source>
        <dbReference type="Proteomes" id="UP000190539"/>
    </source>
</evidence>
<reference evidence="1 2" key="1">
    <citation type="submission" date="2017-02" db="EMBL/GenBank/DDBJ databases">
        <title>Draft Genome Sequence of Streptomyces tsukubaensis F601, a Producer of the immunosuppressant tacrolimus FK506.</title>
        <authorList>
            <person name="Zong G."/>
            <person name="Zhong C."/>
            <person name="Fu J."/>
            <person name="Qin R."/>
            <person name="Cao G."/>
        </authorList>
    </citation>
    <scope>NUCLEOTIDE SEQUENCE [LARGE SCALE GENOMIC DNA]</scope>
    <source>
        <strain evidence="1 2">F601</strain>
    </source>
</reference>
<dbReference type="Proteomes" id="UP000190539">
    <property type="component" value="Unassembled WGS sequence"/>
</dbReference>
<dbReference type="STRING" id="83656.B1H18_11590"/>